<keyword evidence="5" id="KW-1185">Reference proteome</keyword>
<dbReference type="InterPro" id="IPR006121">
    <property type="entry name" value="HMA_dom"/>
</dbReference>
<evidence type="ECO:0000259" key="3">
    <source>
        <dbReference type="PROSITE" id="PS50846"/>
    </source>
</evidence>
<sequence>MRKTALITLVLSSLLFFGCNTGTSEKNNSGSKSENMESSTQHNQEVHAMINVSGSCEMCKDRIEKTALEVQGVTLASWEMDNQTLHLHYNPEKTTEDEISKALAAVGHDTDKYKADQATYDALPSCCKYRE</sequence>
<dbReference type="CDD" id="cd00371">
    <property type="entry name" value="HMA"/>
    <property type="match status" value="1"/>
</dbReference>
<evidence type="ECO:0000313" key="4">
    <source>
        <dbReference type="EMBL" id="CEA16203.1"/>
    </source>
</evidence>
<dbReference type="KEGG" id="pbt:ING2E5B_1455"/>
<dbReference type="SUPFAM" id="SSF55008">
    <property type="entry name" value="HMA, heavy metal-associated domain"/>
    <property type="match status" value="1"/>
</dbReference>
<feature type="domain" description="HMA" evidence="3">
    <location>
        <begin position="45"/>
        <end position="111"/>
    </location>
</feature>
<feature type="chain" id="PRO_5030003015" description="HMA domain-containing protein" evidence="2">
    <location>
        <begin position="19"/>
        <end position="131"/>
    </location>
</feature>
<dbReference type="GO" id="GO:0046872">
    <property type="term" value="F:metal ion binding"/>
    <property type="evidence" value="ECO:0007669"/>
    <property type="project" value="InterPro"/>
</dbReference>
<protein>
    <recommendedName>
        <fullName evidence="3">HMA domain-containing protein</fullName>
    </recommendedName>
</protein>
<evidence type="ECO:0000313" key="5">
    <source>
        <dbReference type="Proteomes" id="UP000032417"/>
    </source>
</evidence>
<dbReference type="OrthoDB" id="5513217at2"/>
<proteinExistence type="predicted"/>
<feature type="signal peptide" evidence="2">
    <location>
        <begin position="1"/>
        <end position="18"/>
    </location>
</feature>
<gene>
    <name evidence="4" type="ORF">ING2E5B_1455</name>
</gene>
<dbReference type="AlphaFoldDB" id="A0A098C1A6"/>
<dbReference type="Proteomes" id="UP000032417">
    <property type="component" value="Chromosome 1"/>
</dbReference>
<reference evidence="4 5" key="1">
    <citation type="submission" date="2014-08" db="EMBL/GenBank/DDBJ databases">
        <authorList>
            <person name="Wibberg D."/>
        </authorList>
    </citation>
    <scope>NUCLEOTIDE SEQUENCE [LARGE SCALE GENOMIC DNA]</scope>
    <source>
        <strain evidence="5">ING2-E5B</strain>
    </source>
</reference>
<evidence type="ECO:0000256" key="2">
    <source>
        <dbReference type="SAM" id="SignalP"/>
    </source>
</evidence>
<organism evidence="4 5">
    <name type="scientific">Fermentimonas caenicola</name>
    <dbReference type="NCBI Taxonomy" id="1562970"/>
    <lineage>
        <taxon>Bacteria</taxon>
        <taxon>Pseudomonadati</taxon>
        <taxon>Bacteroidota</taxon>
        <taxon>Bacteroidia</taxon>
        <taxon>Bacteroidales</taxon>
        <taxon>Dysgonomonadaceae</taxon>
        <taxon>Fermentimonas</taxon>
    </lineage>
</organism>
<dbReference type="EMBL" id="LN515532">
    <property type="protein sequence ID" value="CEA16203.1"/>
    <property type="molecule type" value="Genomic_DNA"/>
</dbReference>
<name>A0A098C1A6_9BACT</name>
<dbReference type="HOGENOM" id="CLU_134973_0_0_10"/>
<dbReference type="PROSITE" id="PS50846">
    <property type="entry name" value="HMA_2"/>
    <property type="match status" value="1"/>
</dbReference>
<dbReference type="Pfam" id="PF00403">
    <property type="entry name" value="HMA"/>
    <property type="match status" value="1"/>
</dbReference>
<dbReference type="Gene3D" id="3.30.70.100">
    <property type="match status" value="1"/>
</dbReference>
<feature type="compositionally biased region" description="Low complexity" evidence="1">
    <location>
        <begin position="24"/>
        <end position="40"/>
    </location>
</feature>
<keyword evidence="2" id="KW-0732">Signal</keyword>
<dbReference type="PROSITE" id="PS51257">
    <property type="entry name" value="PROKAR_LIPOPROTEIN"/>
    <property type="match status" value="1"/>
</dbReference>
<evidence type="ECO:0000256" key="1">
    <source>
        <dbReference type="SAM" id="MobiDB-lite"/>
    </source>
</evidence>
<dbReference type="STRING" id="1562970.ING2E5B_1455"/>
<dbReference type="InterPro" id="IPR036163">
    <property type="entry name" value="HMA_dom_sf"/>
</dbReference>
<accession>A0A098C1A6</accession>
<feature type="region of interest" description="Disordered" evidence="1">
    <location>
        <begin position="24"/>
        <end position="44"/>
    </location>
</feature>